<dbReference type="GO" id="GO:0003700">
    <property type="term" value="F:DNA-binding transcription factor activity"/>
    <property type="evidence" value="ECO:0007669"/>
    <property type="project" value="TreeGrafter"/>
</dbReference>
<dbReference type="Pfam" id="PF00440">
    <property type="entry name" value="TetR_N"/>
    <property type="match status" value="1"/>
</dbReference>
<evidence type="ECO:0000313" key="6">
    <source>
        <dbReference type="Proteomes" id="UP000011074"/>
    </source>
</evidence>
<dbReference type="PANTHER" id="PTHR30055">
    <property type="entry name" value="HTH-TYPE TRANSCRIPTIONAL REGULATOR RUTR"/>
    <property type="match status" value="1"/>
</dbReference>
<dbReference type="AlphaFoldDB" id="A0A8A1URY6"/>
<dbReference type="RefSeq" id="WP_078575494.1">
    <property type="nucleotide sequence ID" value="NZ_CP048261.1"/>
</dbReference>
<evidence type="ECO:0000256" key="3">
    <source>
        <dbReference type="SAM" id="MobiDB-lite"/>
    </source>
</evidence>
<feature type="compositionally biased region" description="Gly residues" evidence="3">
    <location>
        <begin position="202"/>
        <end position="220"/>
    </location>
</feature>
<dbReference type="GeneID" id="66858113"/>
<dbReference type="InterPro" id="IPR001647">
    <property type="entry name" value="HTH_TetR"/>
</dbReference>
<reference evidence="5" key="2">
    <citation type="submission" date="2020-01" db="EMBL/GenBank/DDBJ databases">
        <authorList>
            <person name="Algora L."/>
            <person name="Schniete J.K."/>
            <person name="MacFadyen A."/>
            <person name="Hoskisson P.A."/>
            <person name="Hunter I.S."/>
            <person name="Herron P.R."/>
        </authorList>
    </citation>
    <scope>NUCLEOTIDE SEQUENCE</scope>
    <source>
        <strain evidence="5">ATCC 10970</strain>
    </source>
</reference>
<dbReference type="InterPro" id="IPR041583">
    <property type="entry name" value="TetR_C_31"/>
</dbReference>
<gene>
    <name evidence="5" type="ORF">SRIM_029075</name>
</gene>
<proteinExistence type="predicted"/>
<evidence type="ECO:0000313" key="5">
    <source>
        <dbReference type="EMBL" id="QST83686.1"/>
    </source>
</evidence>
<dbReference type="InterPro" id="IPR009057">
    <property type="entry name" value="Homeodomain-like_sf"/>
</dbReference>
<dbReference type="GO" id="GO:0000976">
    <property type="term" value="F:transcription cis-regulatory region binding"/>
    <property type="evidence" value="ECO:0007669"/>
    <property type="project" value="TreeGrafter"/>
</dbReference>
<dbReference type="SUPFAM" id="SSF46689">
    <property type="entry name" value="Homeodomain-like"/>
    <property type="match status" value="1"/>
</dbReference>
<dbReference type="PANTHER" id="PTHR30055:SF219">
    <property type="entry name" value="TRANSCRIPTIONAL REGULATORY PROTEIN"/>
    <property type="match status" value="1"/>
</dbReference>
<dbReference type="InterPro" id="IPR050109">
    <property type="entry name" value="HTH-type_TetR-like_transc_reg"/>
</dbReference>
<feature type="region of interest" description="Disordered" evidence="3">
    <location>
        <begin position="200"/>
        <end position="220"/>
    </location>
</feature>
<dbReference type="SUPFAM" id="SSF48498">
    <property type="entry name" value="Tetracyclin repressor-like, C-terminal domain"/>
    <property type="match status" value="1"/>
</dbReference>
<keyword evidence="1 2" id="KW-0238">DNA-binding</keyword>
<evidence type="ECO:0000256" key="1">
    <source>
        <dbReference type="ARBA" id="ARBA00023125"/>
    </source>
</evidence>
<reference evidence="5" key="1">
    <citation type="submission" date="2012-12" db="EMBL/GenBank/DDBJ databases">
        <authorList>
            <person name="Pethick F.E."/>
            <person name="MacFadyen A.C."/>
            <person name="Tang Z."/>
            <person name="Sangal V."/>
            <person name="Tze-Tze L."/>
            <person name="Chu J."/>
            <person name="Guo M."/>
            <person name="Kirby R."/>
            <person name="Hoskisson P.A."/>
            <person name="Herron P.R."/>
            <person name="Hunter I.S."/>
        </authorList>
    </citation>
    <scope>NUCLEOTIDE SEQUENCE</scope>
    <source>
        <strain evidence="5">ATCC 10970</strain>
    </source>
</reference>
<sequence>MGHREDLLEGAKRCLLDKGYARTTARDIVAASGANLASIGYHYGSKDVLMRQALVETAAEWGAGFADTGEAGGPAPEGDPVERFAAMWDLILRRFQEQREFVTSQVEVFGLLPRDPELRTALAPVLPEGGEGLVAVFEGVPDSAVDAETARVVGSFYQALLTGLMVQSLINPGSVPSGGDLVEAMRRVLSGSVLGPRAGCTEGEGGAMGEGSSGGGAGAV</sequence>
<dbReference type="Proteomes" id="UP000011074">
    <property type="component" value="Chromosome"/>
</dbReference>
<dbReference type="EMBL" id="CP048261">
    <property type="protein sequence ID" value="QST83686.1"/>
    <property type="molecule type" value="Genomic_DNA"/>
</dbReference>
<dbReference type="PROSITE" id="PS50977">
    <property type="entry name" value="HTH_TETR_2"/>
    <property type="match status" value="1"/>
</dbReference>
<organism evidence="5 6">
    <name type="scientific">Streptomyces rimosus subsp. rimosus (strain ATCC 10970 / DSM 40260 / JCM 4667 / NRRL 2234)</name>
    <dbReference type="NCBI Taxonomy" id="1265868"/>
    <lineage>
        <taxon>Bacteria</taxon>
        <taxon>Bacillati</taxon>
        <taxon>Actinomycetota</taxon>
        <taxon>Actinomycetes</taxon>
        <taxon>Kitasatosporales</taxon>
        <taxon>Streptomycetaceae</taxon>
        <taxon>Streptomyces</taxon>
    </lineage>
</organism>
<protein>
    <submittedName>
        <fullName evidence="5">TetR/AcrR family transcriptional regulator</fullName>
    </submittedName>
</protein>
<accession>A0A8A1URY6</accession>
<reference evidence="5" key="3">
    <citation type="journal article" date="2021" name="bioRxiv">
        <title>Bilateral symmetry of linear streptomycete chromosomes.</title>
        <authorList>
            <person name="Algora-Gallardo L."/>
            <person name="Schniete J.K."/>
            <person name="Mark D.R."/>
            <person name="Hunter I.S."/>
            <person name="Herron P.R."/>
        </authorList>
    </citation>
    <scope>NUCLEOTIDE SEQUENCE</scope>
    <source>
        <strain evidence="5">ATCC 10970</strain>
    </source>
</reference>
<dbReference type="Pfam" id="PF17940">
    <property type="entry name" value="TetR_C_31"/>
    <property type="match status" value="1"/>
</dbReference>
<name>A0A8A1URY6_STRR1</name>
<dbReference type="Gene3D" id="1.10.357.10">
    <property type="entry name" value="Tetracycline Repressor, domain 2"/>
    <property type="match status" value="1"/>
</dbReference>
<evidence type="ECO:0000259" key="4">
    <source>
        <dbReference type="PROSITE" id="PS50977"/>
    </source>
</evidence>
<feature type="DNA-binding region" description="H-T-H motif" evidence="2">
    <location>
        <begin position="24"/>
        <end position="43"/>
    </location>
</feature>
<feature type="domain" description="HTH tetR-type" evidence="4">
    <location>
        <begin position="1"/>
        <end position="61"/>
    </location>
</feature>
<dbReference type="InterPro" id="IPR036271">
    <property type="entry name" value="Tet_transcr_reg_TetR-rel_C_sf"/>
</dbReference>
<evidence type="ECO:0000256" key="2">
    <source>
        <dbReference type="PROSITE-ProRule" id="PRU00335"/>
    </source>
</evidence>